<protein>
    <submittedName>
        <fullName evidence="2">Uncharacterized protein</fullName>
    </submittedName>
</protein>
<proteinExistence type="predicted"/>
<dbReference type="EMBL" id="NEDP02004067">
    <property type="protein sequence ID" value="OWF46860.1"/>
    <property type="molecule type" value="Genomic_DNA"/>
</dbReference>
<comment type="caution">
    <text evidence="2">The sequence shown here is derived from an EMBL/GenBank/DDBJ whole genome shotgun (WGS) entry which is preliminary data.</text>
</comment>
<evidence type="ECO:0000313" key="2">
    <source>
        <dbReference type="EMBL" id="OWF46860.1"/>
    </source>
</evidence>
<keyword evidence="1" id="KW-0732">Signal</keyword>
<reference evidence="2 3" key="1">
    <citation type="journal article" date="2017" name="Nat. Ecol. Evol.">
        <title>Scallop genome provides insights into evolution of bilaterian karyotype and development.</title>
        <authorList>
            <person name="Wang S."/>
            <person name="Zhang J."/>
            <person name="Jiao W."/>
            <person name="Li J."/>
            <person name="Xun X."/>
            <person name="Sun Y."/>
            <person name="Guo X."/>
            <person name="Huan P."/>
            <person name="Dong B."/>
            <person name="Zhang L."/>
            <person name="Hu X."/>
            <person name="Sun X."/>
            <person name="Wang J."/>
            <person name="Zhao C."/>
            <person name="Wang Y."/>
            <person name="Wang D."/>
            <person name="Huang X."/>
            <person name="Wang R."/>
            <person name="Lv J."/>
            <person name="Li Y."/>
            <person name="Zhang Z."/>
            <person name="Liu B."/>
            <person name="Lu W."/>
            <person name="Hui Y."/>
            <person name="Liang J."/>
            <person name="Zhou Z."/>
            <person name="Hou R."/>
            <person name="Li X."/>
            <person name="Liu Y."/>
            <person name="Li H."/>
            <person name="Ning X."/>
            <person name="Lin Y."/>
            <person name="Zhao L."/>
            <person name="Xing Q."/>
            <person name="Dou J."/>
            <person name="Li Y."/>
            <person name="Mao J."/>
            <person name="Guo H."/>
            <person name="Dou H."/>
            <person name="Li T."/>
            <person name="Mu C."/>
            <person name="Jiang W."/>
            <person name="Fu Q."/>
            <person name="Fu X."/>
            <person name="Miao Y."/>
            <person name="Liu J."/>
            <person name="Yu Q."/>
            <person name="Li R."/>
            <person name="Liao H."/>
            <person name="Li X."/>
            <person name="Kong Y."/>
            <person name="Jiang Z."/>
            <person name="Chourrout D."/>
            <person name="Li R."/>
            <person name="Bao Z."/>
        </authorList>
    </citation>
    <scope>NUCLEOTIDE SEQUENCE [LARGE SCALE GENOMIC DNA]</scope>
    <source>
        <strain evidence="2 3">PY_sf001</strain>
    </source>
</reference>
<gene>
    <name evidence="2" type="ORF">KP79_PYT07103</name>
</gene>
<dbReference type="AlphaFoldDB" id="A0A210QDN6"/>
<organism evidence="2 3">
    <name type="scientific">Mizuhopecten yessoensis</name>
    <name type="common">Japanese scallop</name>
    <name type="synonym">Patinopecten yessoensis</name>
    <dbReference type="NCBI Taxonomy" id="6573"/>
    <lineage>
        <taxon>Eukaryota</taxon>
        <taxon>Metazoa</taxon>
        <taxon>Spiralia</taxon>
        <taxon>Lophotrochozoa</taxon>
        <taxon>Mollusca</taxon>
        <taxon>Bivalvia</taxon>
        <taxon>Autobranchia</taxon>
        <taxon>Pteriomorphia</taxon>
        <taxon>Pectinida</taxon>
        <taxon>Pectinoidea</taxon>
        <taxon>Pectinidae</taxon>
        <taxon>Mizuhopecten</taxon>
    </lineage>
</organism>
<name>A0A210QDN6_MIZYE</name>
<feature type="chain" id="PRO_5013097924" evidence="1">
    <location>
        <begin position="17"/>
        <end position="414"/>
    </location>
</feature>
<keyword evidence="3" id="KW-1185">Reference proteome</keyword>
<feature type="signal peptide" evidence="1">
    <location>
        <begin position="1"/>
        <end position="16"/>
    </location>
</feature>
<dbReference type="Proteomes" id="UP000242188">
    <property type="component" value="Unassembled WGS sequence"/>
</dbReference>
<evidence type="ECO:0000313" key="3">
    <source>
        <dbReference type="Proteomes" id="UP000242188"/>
    </source>
</evidence>
<sequence length="414" mass="45574">MFRLMAGLVVLGRVWGATMAPPSPNVPPRRQLDPANLDSLNRQVRMALLTKVTTELESSKTHMASLQPQLTDCQKHVNNSLGHCLKCVDNACLEKFKQCHSLTFNMQSPGGMSVSSNNVNGQSQVTVCALTSGQFTRTCSTIMNPAGFMVNSISQIGNNLRINLGRVYGDLGNTVVGNFVGGLTNVANNVVRNMTDAEKAQLQQTMAHLSQSLSTMGHHIGQGVQQSMNQMQSNLGHMNQNMQNFGQSMSQWGQNFGQQLSQSLSHMFDGSFLGRRRRATQECTFLFGDLHQNCASLTSQCSSCPSNRDETMEAVCGKDLVDRVKAVQKSMDEMNQIYEEVINAQNIITKVEFDDVMIDPTMASYGNVHIMANIRGIPTMFTMNTVLQLHDIAASGTPIAQQVWKEWAVRMTTP</sequence>
<dbReference type="OrthoDB" id="6093603at2759"/>
<evidence type="ECO:0000256" key="1">
    <source>
        <dbReference type="SAM" id="SignalP"/>
    </source>
</evidence>
<accession>A0A210QDN6</accession>